<keyword evidence="7" id="KW-1185">Reference proteome</keyword>
<dbReference type="Gene3D" id="3.40.50.300">
    <property type="entry name" value="P-loop containing nucleotide triphosphate hydrolases"/>
    <property type="match status" value="1"/>
</dbReference>
<dbReference type="PANTHER" id="PTHR42798:SF2">
    <property type="entry name" value="ABC TRANSPORTER ATP-BINDING PROTEIN MG467-RELATED"/>
    <property type="match status" value="1"/>
</dbReference>
<dbReference type="InterPro" id="IPR017871">
    <property type="entry name" value="ABC_transporter-like_CS"/>
</dbReference>
<keyword evidence="4 6" id="KW-0067">ATP-binding</keyword>
<dbReference type="Proteomes" id="UP001055955">
    <property type="component" value="Chromosome"/>
</dbReference>
<evidence type="ECO:0000259" key="5">
    <source>
        <dbReference type="PROSITE" id="PS50893"/>
    </source>
</evidence>
<comment type="similarity">
    <text evidence="1">Belongs to the ABC transporter superfamily.</text>
</comment>
<dbReference type="InterPro" id="IPR003593">
    <property type="entry name" value="AAA+_ATPase"/>
</dbReference>
<dbReference type="PROSITE" id="PS50893">
    <property type="entry name" value="ABC_TRANSPORTER_2"/>
    <property type="match status" value="1"/>
</dbReference>
<dbReference type="CDD" id="cd03255">
    <property type="entry name" value="ABC_MJ0796_LolCDE_FtsE"/>
    <property type="match status" value="1"/>
</dbReference>
<dbReference type="PANTHER" id="PTHR42798">
    <property type="entry name" value="LIPOPROTEIN-RELEASING SYSTEM ATP-BINDING PROTEIN LOLD"/>
    <property type="match status" value="1"/>
</dbReference>
<keyword evidence="2" id="KW-0813">Transport</keyword>
<dbReference type="GO" id="GO:0005524">
    <property type="term" value="F:ATP binding"/>
    <property type="evidence" value="ECO:0007669"/>
    <property type="project" value="UniProtKB-KW"/>
</dbReference>
<proteinExistence type="inferred from homology"/>
<dbReference type="EMBL" id="CP092900">
    <property type="protein sequence ID" value="UTC24910.1"/>
    <property type="molecule type" value="Genomic_DNA"/>
</dbReference>
<dbReference type="PROSITE" id="PS00211">
    <property type="entry name" value="ABC_TRANSPORTER_1"/>
    <property type="match status" value="1"/>
</dbReference>
<dbReference type="SUPFAM" id="SSF52540">
    <property type="entry name" value="P-loop containing nucleoside triphosphate hydrolases"/>
    <property type="match status" value="1"/>
</dbReference>
<protein>
    <submittedName>
        <fullName evidence="6">ABC transporter ATP-binding protein</fullName>
    </submittedName>
</protein>
<gene>
    <name evidence="6" type="ORF">MMH89_01945</name>
</gene>
<evidence type="ECO:0000256" key="2">
    <source>
        <dbReference type="ARBA" id="ARBA00022448"/>
    </source>
</evidence>
<feature type="domain" description="ABC transporter" evidence="5">
    <location>
        <begin position="4"/>
        <end position="216"/>
    </location>
</feature>
<dbReference type="RefSeq" id="WP_258568699.1">
    <property type="nucleotide sequence ID" value="NZ_CP092900.1"/>
</dbReference>
<evidence type="ECO:0000313" key="7">
    <source>
        <dbReference type="Proteomes" id="UP001055955"/>
    </source>
</evidence>
<dbReference type="InterPro" id="IPR017911">
    <property type="entry name" value="MacB-like_ATP-bd"/>
</dbReference>
<evidence type="ECO:0000313" key="6">
    <source>
        <dbReference type="EMBL" id="UTC24910.1"/>
    </source>
</evidence>
<accession>A0ABY5DMX3</accession>
<sequence length="216" mass="23857">MEGVLLERISKSYHKDGQVIDIMDQVTLQVPVGTHLAIQGPSGSGKTTLLNLISGLDSADSGNIWVCGQNLSLMPEYERTAFRNKHVGLVFQDYCLLPGLTALENVKLVCSGDNQVELERAKILLVEMGLGSRLNFVTSQLSGGEQQRVAIARALVKQPSIILADEPTAQLDRRSAELIMDVIIQMQRQEQVTMVTVTHDENVANKCDHINYMDRL</sequence>
<reference evidence="6 7" key="1">
    <citation type="journal article" date="2022" name="Nat. Microbiol.">
        <title>The microbiome of a bacterivorous marine choanoflagellate contains a resource-demanding obligate bacterial associate.</title>
        <authorList>
            <person name="Needham D.M."/>
            <person name="Poirier C."/>
            <person name="Bachy C."/>
            <person name="George E.E."/>
            <person name="Wilken S."/>
            <person name="Yung C.C.M."/>
            <person name="Limardo A.J."/>
            <person name="Morando M."/>
            <person name="Sudek L."/>
            <person name="Malmstrom R.R."/>
            <person name="Keeling P.J."/>
            <person name="Santoro A.E."/>
            <person name="Worden A.Z."/>
        </authorList>
    </citation>
    <scope>NUCLEOTIDE SEQUENCE [LARGE SCALE GENOMIC DNA]</scope>
    <source>
        <strain evidence="6 7">Comchoano-1</strain>
    </source>
</reference>
<evidence type="ECO:0000256" key="1">
    <source>
        <dbReference type="ARBA" id="ARBA00005417"/>
    </source>
</evidence>
<keyword evidence="3" id="KW-0547">Nucleotide-binding</keyword>
<dbReference type="InterPro" id="IPR027417">
    <property type="entry name" value="P-loop_NTPase"/>
</dbReference>
<dbReference type="SMART" id="SM00382">
    <property type="entry name" value="AAA"/>
    <property type="match status" value="1"/>
</dbReference>
<evidence type="ECO:0000256" key="3">
    <source>
        <dbReference type="ARBA" id="ARBA00022741"/>
    </source>
</evidence>
<evidence type="ECO:0000256" key="4">
    <source>
        <dbReference type="ARBA" id="ARBA00022840"/>
    </source>
</evidence>
<name>A0ABY5DMX3_9GAMM</name>
<dbReference type="InterPro" id="IPR003439">
    <property type="entry name" value="ABC_transporter-like_ATP-bd"/>
</dbReference>
<organism evidence="6 7">
    <name type="scientific">Candidatus Comchoanobacter bicostacola</name>
    <dbReference type="NCBI Taxonomy" id="2919598"/>
    <lineage>
        <taxon>Bacteria</taxon>
        <taxon>Pseudomonadati</taxon>
        <taxon>Pseudomonadota</taxon>
        <taxon>Gammaproteobacteria</taxon>
        <taxon>Candidatus Comchoanobacterales</taxon>
        <taxon>Candidatus Comchoanobacteraceae</taxon>
        <taxon>Candidatus Comchoanobacter</taxon>
    </lineage>
</organism>
<dbReference type="Pfam" id="PF00005">
    <property type="entry name" value="ABC_tran"/>
    <property type="match status" value="1"/>
</dbReference>